<dbReference type="EMBL" id="JBHSPA010000004">
    <property type="protein sequence ID" value="MFC5822491.1"/>
    <property type="molecule type" value="Genomic_DNA"/>
</dbReference>
<comment type="caution">
    <text evidence="1">The sequence shown here is derived from an EMBL/GenBank/DDBJ whole genome shotgun (WGS) entry which is preliminary data.</text>
</comment>
<dbReference type="Proteomes" id="UP001596058">
    <property type="component" value="Unassembled WGS sequence"/>
</dbReference>
<sequence length="142" mass="15175">MRLPRAVGPRRMSLRWKISATVAAVSVLVAVALSLIVHLAYAGRQADDAHRLQTERIGLLLREYHRGGQAAFGSRLDDPALPADLRAAVGDGTVATALRQTSEGTFIWAAAGAGGHVLSLRSDYRPRLDDLAALDRVLLLGS</sequence>
<organism evidence="1 2">
    <name type="scientific">Nonomuraea insulae</name>
    <dbReference type="NCBI Taxonomy" id="1616787"/>
    <lineage>
        <taxon>Bacteria</taxon>
        <taxon>Bacillati</taxon>
        <taxon>Actinomycetota</taxon>
        <taxon>Actinomycetes</taxon>
        <taxon>Streptosporangiales</taxon>
        <taxon>Streptosporangiaceae</taxon>
        <taxon>Nonomuraea</taxon>
    </lineage>
</organism>
<keyword evidence="1" id="KW-0418">Kinase</keyword>
<evidence type="ECO:0000313" key="1">
    <source>
        <dbReference type="EMBL" id="MFC5822491.1"/>
    </source>
</evidence>
<proteinExistence type="predicted"/>
<dbReference type="GO" id="GO:0016301">
    <property type="term" value="F:kinase activity"/>
    <property type="evidence" value="ECO:0007669"/>
    <property type="project" value="UniProtKB-KW"/>
</dbReference>
<protein>
    <submittedName>
        <fullName evidence="1">Two-component sensor histidine kinase</fullName>
    </submittedName>
</protein>
<keyword evidence="2" id="KW-1185">Reference proteome</keyword>
<gene>
    <name evidence="1" type="ORF">ACFPZ3_01355</name>
</gene>
<evidence type="ECO:0000313" key="2">
    <source>
        <dbReference type="Proteomes" id="UP001596058"/>
    </source>
</evidence>
<reference evidence="2" key="1">
    <citation type="journal article" date="2019" name="Int. J. Syst. Evol. Microbiol.">
        <title>The Global Catalogue of Microorganisms (GCM) 10K type strain sequencing project: providing services to taxonomists for standard genome sequencing and annotation.</title>
        <authorList>
            <consortium name="The Broad Institute Genomics Platform"/>
            <consortium name="The Broad Institute Genome Sequencing Center for Infectious Disease"/>
            <person name="Wu L."/>
            <person name="Ma J."/>
        </authorList>
    </citation>
    <scope>NUCLEOTIDE SEQUENCE [LARGE SCALE GENOMIC DNA]</scope>
    <source>
        <strain evidence="2">CCUG 53903</strain>
    </source>
</reference>
<feature type="non-terminal residue" evidence="1">
    <location>
        <position position="142"/>
    </location>
</feature>
<keyword evidence="1" id="KW-0808">Transferase</keyword>
<accession>A0ABW1CCN4</accession>
<name>A0ABW1CCN4_9ACTN</name>